<name>A0A2N5CBC7_9BURK</name>
<sequence length="155" mass="16744">MSSPHEGEPATLPPPGMPSNPTPNESTLLARQRTTLALERSFLAFERTLMAWLRTALSMISFGFTLAKFFQYLEAQHGGGAIVGRLGGTWSPRAVGTAMVLLGTVALIAAVIQHRRRVSALQREGLLPQWNLAYWVGIILAALGAFALFSLVLDA</sequence>
<evidence type="ECO:0000313" key="8">
    <source>
        <dbReference type="EMBL" id="PLP99529.1"/>
    </source>
</evidence>
<reference evidence="8 9" key="1">
    <citation type="submission" date="2017-12" db="EMBL/GenBank/DDBJ databases">
        <title>Genome sequence of the active heterotrophic nitrifier-denitrifier, Cupriavidus pauculus UM1.</title>
        <authorList>
            <person name="Putonti C."/>
            <person name="Castignetti D."/>
        </authorList>
    </citation>
    <scope>NUCLEOTIDE SEQUENCE [LARGE SCALE GENOMIC DNA]</scope>
    <source>
        <strain evidence="8 9">UM1</strain>
    </source>
</reference>
<evidence type="ECO:0000313" key="9">
    <source>
        <dbReference type="Proteomes" id="UP000234341"/>
    </source>
</evidence>
<feature type="region of interest" description="Disordered" evidence="5">
    <location>
        <begin position="1"/>
        <end position="26"/>
    </location>
</feature>
<protein>
    <submittedName>
        <fullName evidence="8">DUF202 domain-containing protein</fullName>
    </submittedName>
</protein>
<keyword evidence="3 6" id="KW-1133">Transmembrane helix</keyword>
<dbReference type="RefSeq" id="WP_082926187.1">
    <property type="nucleotide sequence ID" value="NZ_PJRP01000007.1"/>
</dbReference>
<feature type="compositionally biased region" description="Pro residues" evidence="5">
    <location>
        <begin position="11"/>
        <end position="21"/>
    </location>
</feature>
<feature type="transmembrane region" description="Helical" evidence="6">
    <location>
        <begin position="49"/>
        <end position="70"/>
    </location>
</feature>
<evidence type="ECO:0000259" key="7">
    <source>
        <dbReference type="Pfam" id="PF02656"/>
    </source>
</evidence>
<proteinExistence type="predicted"/>
<gene>
    <name evidence="8" type="ORF">CYJ10_17130</name>
</gene>
<evidence type="ECO:0000256" key="1">
    <source>
        <dbReference type="ARBA" id="ARBA00004127"/>
    </source>
</evidence>
<feature type="domain" description="DUF202" evidence="7">
    <location>
        <begin position="40"/>
        <end position="119"/>
    </location>
</feature>
<dbReference type="OrthoDB" id="582337at2"/>
<evidence type="ECO:0000256" key="5">
    <source>
        <dbReference type="SAM" id="MobiDB-lite"/>
    </source>
</evidence>
<evidence type="ECO:0000256" key="2">
    <source>
        <dbReference type="ARBA" id="ARBA00022692"/>
    </source>
</evidence>
<dbReference type="InterPro" id="IPR003807">
    <property type="entry name" value="DUF202"/>
</dbReference>
<feature type="transmembrane region" description="Helical" evidence="6">
    <location>
        <begin position="132"/>
        <end position="153"/>
    </location>
</feature>
<evidence type="ECO:0000256" key="3">
    <source>
        <dbReference type="ARBA" id="ARBA00022989"/>
    </source>
</evidence>
<feature type="transmembrane region" description="Helical" evidence="6">
    <location>
        <begin position="90"/>
        <end position="112"/>
    </location>
</feature>
<comment type="caution">
    <text evidence="8">The sequence shown here is derived from an EMBL/GenBank/DDBJ whole genome shotgun (WGS) entry which is preliminary data.</text>
</comment>
<dbReference type="EMBL" id="PJRP01000007">
    <property type="protein sequence ID" value="PLP99529.1"/>
    <property type="molecule type" value="Genomic_DNA"/>
</dbReference>
<evidence type="ECO:0000256" key="6">
    <source>
        <dbReference type="SAM" id="Phobius"/>
    </source>
</evidence>
<dbReference type="AlphaFoldDB" id="A0A2N5CBC7"/>
<dbReference type="GO" id="GO:0012505">
    <property type="term" value="C:endomembrane system"/>
    <property type="evidence" value="ECO:0007669"/>
    <property type="project" value="UniProtKB-SubCell"/>
</dbReference>
<dbReference type="Proteomes" id="UP000234341">
    <property type="component" value="Unassembled WGS sequence"/>
</dbReference>
<dbReference type="Pfam" id="PF02656">
    <property type="entry name" value="DUF202"/>
    <property type="match status" value="1"/>
</dbReference>
<keyword evidence="4 6" id="KW-0472">Membrane</keyword>
<comment type="subcellular location">
    <subcellularLocation>
        <location evidence="1">Endomembrane system</location>
        <topology evidence="1">Multi-pass membrane protein</topology>
    </subcellularLocation>
</comment>
<keyword evidence="2 6" id="KW-0812">Transmembrane</keyword>
<accession>A0A2N5CBC7</accession>
<evidence type="ECO:0000256" key="4">
    <source>
        <dbReference type="ARBA" id="ARBA00023136"/>
    </source>
</evidence>
<organism evidence="8 9">
    <name type="scientific">Cupriavidus pauculus</name>
    <dbReference type="NCBI Taxonomy" id="82633"/>
    <lineage>
        <taxon>Bacteria</taxon>
        <taxon>Pseudomonadati</taxon>
        <taxon>Pseudomonadota</taxon>
        <taxon>Betaproteobacteria</taxon>
        <taxon>Burkholderiales</taxon>
        <taxon>Burkholderiaceae</taxon>
        <taxon>Cupriavidus</taxon>
    </lineage>
</organism>